<dbReference type="AlphaFoldDB" id="A0A7R9H7N9"/>
<accession>A0A7R9H7N9</accession>
<protein>
    <submittedName>
        <fullName evidence="2">Uncharacterized protein</fullName>
    </submittedName>
</protein>
<reference evidence="2" key="1">
    <citation type="submission" date="2020-11" db="EMBL/GenBank/DDBJ databases">
        <authorList>
            <person name="Tran Van P."/>
        </authorList>
    </citation>
    <scope>NUCLEOTIDE SEQUENCE</scope>
</reference>
<feature type="compositionally biased region" description="Low complexity" evidence="1">
    <location>
        <begin position="263"/>
        <end position="273"/>
    </location>
</feature>
<organism evidence="2">
    <name type="scientific">Timema cristinae</name>
    <name type="common">Walking stick</name>
    <dbReference type="NCBI Taxonomy" id="61476"/>
    <lineage>
        <taxon>Eukaryota</taxon>
        <taxon>Metazoa</taxon>
        <taxon>Ecdysozoa</taxon>
        <taxon>Arthropoda</taxon>
        <taxon>Hexapoda</taxon>
        <taxon>Insecta</taxon>
        <taxon>Pterygota</taxon>
        <taxon>Neoptera</taxon>
        <taxon>Polyneoptera</taxon>
        <taxon>Phasmatodea</taxon>
        <taxon>Timematodea</taxon>
        <taxon>Timematoidea</taxon>
        <taxon>Timematidae</taxon>
        <taxon>Timema</taxon>
    </lineage>
</organism>
<feature type="region of interest" description="Disordered" evidence="1">
    <location>
        <begin position="305"/>
        <end position="329"/>
    </location>
</feature>
<feature type="region of interest" description="Disordered" evidence="1">
    <location>
        <begin position="230"/>
        <end position="273"/>
    </location>
</feature>
<proteinExistence type="predicted"/>
<dbReference type="EMBL" id="OC320951">
    <property type="protein sequence ID" value="CAD7409139.1"/>
    <property type="molecule type" value="Genomic_DNA"/>
</dbReference>
<gene>
    <name evidence="2" type="ORF">TCEB3V08_LOCUS9887</name>
</gene>
<evidence type="ECO:0000256" key="1">
    <source>
        <dbReference type="SAM" id="MobiDB-lite"/>
    </source>
</evidence>
<evidence type="ECO:0000313" key="2">
    <source>
        <dbReference type="EMBL" id="CAD7409139.1"/>
    </source>
</evidence>
<sequence length="466" mass="50187">MYPFAKPHALQDHMHRTETYRVTWEGDRKRLLGTEGPLKHEGDLPVNNDALSVITNLPKPSLLNDLKVDVDSKSVSDRNDNIVGKENSPPEETQRLRGGGVASSSGGAKTSDADTGEGRTGVKDPVATLAEEDLPKILIRDVCDVSNTILGLPGPEFIQNLIPSIQVDEEEEEEEEVVSPLPVNHNVSYYDDEDTILGLPGPEFSQLSSASEQTFQEVVLEGAVPLNPCNADDAPLGLPEPEPFEQPSRDADGTPPASGDGGQQQQQQVSVSLQQATLQNPPAIAPAPLPPQSGTTTITTMSTLHQPLQHPMPPPTPQTITQHQGVPHSQLQQVNEWGHGRVQVIQQPLQNPTYLQQLYNPQGQLLMPGNLQLHPAGMNPSSIHVITAGKPFQPNQIPQQMLTAQKSMLQGQTASFPGYATIPTTTNQTLVISQVGLISNPQNILPAHSAAGGKPGEMQKVREVIS</sequence>
<name>A0A7R9H7N9_TIMCR</name>
<feature type="region of interest" description="Disordered" evidence="1">
    <location>
        <begin position="73"/>
        <end position="122"/>
    </location>
</feature>